<dbReference type="GO" id="GO:0005829">
    <property type="term" value="C:cytosol"/>
    <property type="evidence" value="ECO:0007669"/>
    <property type="project" value="TreeGrafter"/>
</dbReference>
<dbReference type="GO" id="GO:0004745">
    <property type="term" value="F:all-trans-retinol dehydrogenase (NAD+) activity"/>
    <property type="evidence" value="ECO:0007669"/>
    <property type="project" value="UniProtKB-ARBA"/>
</dbReference>
<sequence>MCEGWDSEHSNLAKRWSNTFAEALCKSSFLGTGQDCGISNLTQHKKPEGERFKTHEPVNMSTAGKVIKCKAAVLWEANKPFSIEEVEVAPPKAHEVRIKIVATGICRSDDHVVTGALAMPFPIILGHEAAGVVESVGEKVTSVKPGDAVIPLFVPQCGECSACLSQKGNLCSRNDISNSPAGLMADGTTRFTCKGKGIHNFIGTSTFTEYTVVHETAVAKIDSAAPLEKVCLIGCGFSTGYGAALQTAKVEAGSTCAVFGLGGVGLSVVMGCKAAGAARIIAIDINKDKFAKAKELGATDCINPKDYKKPIHEVLTEMTGQGVDYSFEVIGRTETMTEALASCHYNYGVSVIVGVPPAAQKITFDPMVLFSGRTWKGSIFGGWKSKDAVPKLVADYMKKKFVLDPLITHTLPFTKINEGFDLLRTGKSGYCPCTFAKPTTLQQVIRCRAAIAWAVGKPLSVEEIEVAPPKAREVRVKIVATGICRTDDHVIEGTFPDAEFPVIVGHEGAGIVESIGEGVTSVKPGDKVILFGLPHCGECSFCLNPDSNYCLKSHFSEPQNLLPDKTSRFTCKGKQIHYFLWTSTFSEYTVVPEYTLAKIDAAAPLDKVCVIGCGFSTGYGAAINTAKVKPGSTCAIFGLGGVGLSAVMGCKAAGAARIIAIDINKDKFAKAKELGATECINPQDFKKPIQQVLTEMTGHGVDYSFEVIGTADTLIAALASCNMNTGVCVMIGEPPAGTKVPIDPLLLLSGRTIKGTLVGGWRMGDAIPKLVTSYLQKKFNSDLLITHTLPFAKINEGFELLRAGKSIRSVLLF</sequence>
<organism evidence="18 19">
    <name type="scientific">Callipepla squamata</name>
    <name type="common">Scaled quail</name>
    <dbReference type="NCBI Taxonomy" id="9009"/>
    <lineage>
        <taxon>Eukaryota</taxon>
        <taxon>Metazoa</taxon>
        <taxon>Chordata</taxon>
        <taxon>Craniata</taxon>
        <taxon>Vertebrata</taxon>
        <taxon>Euteleostomi</taxon>
        <taxon>Archelosauria</taxon>
        <taxon>Archosauria</taxon>
        <taxon>Dinosauria</taxon>
        <taxon>Saurischia</taxon>
        <taxon>Theropoda</taxon>
        <taxon>Coelurosauria</taxon>
        <taxon>Aves</taxon>
        <taxon>Neognathae</taxon>
        <taxon>Galloanserae</taxon>
        <taxon>Galliformes</taxon>
        <taxon>Odontophoridae</taxon>
        <taxon>Callipepla</taxon>
    </lineage>
</organism>
<evidence type="ECO:0000256" key="10">
    <source>
        <dbReference type="ARBA" id="ARBA00023027"/>
    </source>
</evidence>
<dbReference type="FunFam" id="3.90.180.10:FF:000001">
    <property type="entry name" value="S-(hydroxymethyl)glutathione dehydrogenase"/>
    <property type="match status" value="2"/>
</dbReference>
<comment type="caution">
    <text evidence="18">The sequence shown here is derived from an EMBL/GenBank/DDBJ whole genome shotgun (WGS) entry which is preliminary data.</text>
</comment>
<dbReference type="EMBL" id="MCFN01001262">
    <property type="protein sequence ID" value="OXB53322.1"/>
    <property type="molecule type" value="Genomic_DNA"/>
</dbReference>
<dbReference type="AlphaFoldDB" id="A0A226MDF0"/>
<comment type="catalytic activity">
    <reaction evidence="14">
        <text>a primary alcohol + NAD(+) = an aldehyde + NADH + H(+)</text>
        <dbReference type="Rhea" id="RHEA:10736"/>
        <dbReference type="ChEBI" id="CHEBI:15378"/>
        <dbReference type="ChEBI" id="CHEBI:15734"/>
        <dbReference type="ChEBI" id="CHEBI:17478"/>
        <dbReference type="ChEBI" id="CHEBI:57540"/>
        <dbReference type="ChEBI" id="CHEBI:57945"/>
        <dbReference type="EC" id="1.1.1.1"/>
    </reaction>
</comment>
<keyword evidence="7 16" id="KW-0862">Zinc</keyword>
<evidence type="ECO:0000256" key="15">
    <source>
        <dbReference type="ARBA" id="ARBA00082950"/>
    </source>
</evidence>
<gene>
    <name evidence="18" type="ORF">ASZ78_004723</name>
</gene>
<keyword evidence="9" id="KW-0560">Oxidoreductase</keyword>
<evidence type="ECO:0000256" key="3">
    <source>
        <dbReference type="ARBA" id="ARBA00011738"/>
    </source>
</evidence>
<accession>A0A226MDF0</accession>
<evidence type="ECO:0000256" key="13">
    <source>
        <dbReference type="ARBA" id="ARBA00049164"/>
    </source>
</evidence>
<comment type="catalytic activity">
    <reaction evidence="13">
        <text>a secondary alcohol + NAD(+) = a ketone + NADH + H(+)</text>
        <dbReference type="Rhea" id="RHEA:10740"/>
        <dbReference type="ChEBI" id="CHEBI:15378"/>
        <dbReference type="ChEBI" id="CHEBI:17087"/>
        <dbReference type="ChEBI" id="CHEBI:35681"/>
        <dbReference type="ChEBI" id="CHEBI:57540"/>
        <dbReference type="ChEBI" id="CHEBI:57945"/>
        <dbReference type="EC" id="1.1.1.1"/>
    </reaction>
</comment>
<comment type="cofactor">
    <cofactor evidence="1 16">
        <name>Zn(2+)</name>
        <dbReference type="ChEBI" id="CHEBI:29105"/>
    </cofactor>
</comment>
<dbReference type="Gene3D" id="3.40.50.720">
    <property type="entry name" value="NAD(P)-binding Rossmann-like Domain"/>
    <property type="match status" value="2"/>
</dbReference>
<name>A0A226MDF0_CALSU</name>
<dbReference type="GO" id="GO:0008270">
    <property type="term" value="F:zinc ion binding"/>
    <property type="evidence" value="ECO:0007669"/>
    <property type="project" value="InterPro"/>
</dbReference>
<dbReference type="InterPro" id="IPR013154">
    <property type="entry name" value="ADH-like_N"/>
</dbReference>
<evidence type="ECO:0000256" key="5">
    <source>
        <dbReference type="ARBA" id="ARBA00022490"/>
    </source>
</evidence>
<evidence type="ECO:0000256" key="9">
    <source>
        <dbReference type="ARBA" id="ARBA00023002"/>
    </source>
</evidence>
<comment type="subcellular location">
    <subcellularLocation>
        <location evidence="2">Cytoplasm</location>
    </subcellularLocation>
</comment>
<evidence type="ECO:0000256" key="7">
    <source>
        <dbReference type="ARBA" id="ARBA00022833"/>
    </source>
</evidence>
<reference evidence="18 19" key="1">
    <citation type="submission" date="2016-07" db="EMBL/GenBank/DDBJ databases">
        <title>Disparate Historic Effective Population Sizes Predicted by Modern Levels of Genome Diversity for the Scaled Quail (Callipepla squamata) and the Northern Bobwhite (Colinus virginianus): Inferences from First and Second Generation Draft Genome Assemblies for Sympatric New World Quail.</title>
        <authorList>
            <person name="Oldeschulte D.L."/>
            <person name="Halley Y.A."/>
            <person name="Bhattarai E.K."/>
            <person name="Brashear W.A."/>
            <person name="Hill J."/>
            <person name="Metz R.P."/>
            <person name="Johnson C.D."/>
            <person name="Rollins D."/>
            <person name="Peterson M.J."/>
            <person name="Bickhart D.M."/>
            <person name="Decker J.E."/>
            <person name="Seabury C.M."/>
        </authorList>
    </citation>
    <scope>NUCLEOTIDE SEQUENCE [LARGE SCALE GENOMIC DNA]</scope>
    <source>
        <strain evidence="18 19">Texas</strain>
        <tissue evidence="18">Leg muscle</tissue>
    </source>
</reference>
<dbReference type="SMART" id="SM00829">
    <property type="entry name" value="PKS_ER"/>
    <property type="match status" value="1"/>
</dbReference>
<dbReference type="FunFam" id="3.40.50.720:FF:001857">
    <property type="entry name" value="Alcohol dehydrogenase class 4 mu/sigma chain"/>
    <property type="match status" value="1"/>
</dbReference>
<dbReference type="PANTHER" id="PTHR43880">
    <property type="entry name" value="ALCOHOL DEHYDROGENASE"/>
    <property type="match status" value="1"/>
</dbReference>
<dbReference type="InterPro" id="IPR013149">
    <property type="entry name" value="ADH-like_C"/>
</dbReference>
<evidence type="ECO:0000259" key="17">
    <source>
        <dbReference type="SMART" id="SM00829"/>
    </source>
</evidence>
<keyword evidence="10" id="KW-0520">NAD</keyword>
<evidence type="ECO:0000256" key="2">
    <source>
        <dbReference type="ARBA" id="ARBA00004496"/>
    </source>
</evidence>
<evidence type="ECO:0000256" key="8">
    <source>
        <dbReference type="ARBA" id="ARBA00022990"/>
    </source>
</evidence>
<dbReference type="SUPFAM" id="SSF50129">
    <property type="entry name" value="GroES-like"/>
    <property type="match status" value="4"/>
</dbReference>
<proteinExistence type="inferred from homology"/>
<dbReference type="CDD" id="cd08299">
    <property type="entry name" value="alcohol_DH_class_I_II_IV"/>
    <property type="match status" value="2"/>
</dbReference>
<evidence type="ECO:0000256" key="16">
    <source>
        <dbReference type="RuleBase" id="RU361277"/>
    </source>
</evidence>
<dbReference type="PROSITE" id="PS00059">
    <property type="entry name" value="ADH_ZINC"/>
    <property type="match status" value="2"/>
</dbReference>
<comment type="subunit">
    <text evidence="3">Homodimer.</text>
</comment>
<evidence type="ECO:0000256" key="14">
    <source>
        <dbReference type="ARBA" id="ARBA00049243"/>
    </source>
</evidence>
<evidence type="ECO:0000256" key="12">
    <source>
        <dbReference type="ARBA" id="ARBA00041139"/>
    </source>
</evidence>
<dbReference type="EC" id="1.1.1.1" evidence="4"/>
<dbReference type="Gene3D" id="3.90.180.10">
    <property type="entry name" value="Medium-chain alcohol dehydrogenases, catalytic domain"/>
    <property type="match status" value="2"/>
</dbReference>
<keyword evidence="6 16" id="KW-0479">Metal-binding</keyword>
<evidence type="ECO:0000313" key="19">
    <source>
        <dbReference type="Proteomes" id="UP000198323"/>
    </source>
</evidence>
<evidence type="ECO:0000256" key="4">
    <source>
        <dbReference type="ARBA" id="ARBA00013190"/>
    </source>
</evidence>
<dbReference type="GO" id="GO:0042572">
    <property type="term" value="P:retinol metabolic process"/>
    <property type="evidence" value="ECO:0007669"/>
    <property type="project" value="TreeGrafter"/>
</dbReference>
<feature type="domain" description="Enoyl reductase (ER)" evidence="17">
    <location>
        <begin position="456"/>
        <end position="811"/>
    </location>
</feature>
<dbReference type="PANTHER" id="PTHR43880:SF1">
    <property type="entry name" value="ALCOHOL DEHYDROGENASE 1A"/>
    <property type="match status" value="1"/>
</dbReference>
<dbReference type="SUPFAM" id="SSF51735">
    <property type="entry name" value="NAD(P)-binding Rossmann-fold domains"/>
    <property type="match status" value="2"/>
</dbReference>
<comment type="similarity">
    <text evidence="11">Belongs to the zinc-containing alcohol dehydrogenase family. Class-I subfamily.</text>
</comment>
<dbReference type="InterPro" id="IPR011032">
    <property type="entry name" value="GroES-like_sf"/>
</dbReference>
<keyword evidence="5" id="KW-0963">Cytoplasm</keyword>
<keyword evidence="8" id="KW-0007">Acetylation</keyword>
<dbReference type="Proteomes" id="UP000198323">
    <property type="component" value="Unassembled WGS sequence"/>
</dbReference>
<dbReference type="InterPro" id="IPR036291">
    <property type="entry name" value="NAD(P)-bd_dom_sf"/>
</dbReference>
<dbReference type="STRING" id="9009.A0A226MDF0"/>
<dbReference type="OrthoDB" id="417550at2759"/>
<dbReference type="FunFam" id="3.40.50.720:FF:000003">
    <property type="entry name" value="S-(hydroxymethyl)glutathione dehydrogenase"/>
    <property type="match status" value="1"/>
</dbReference>
<dbReference type="InterPro" id="IPR020843">
    <property type="entry name" value="ER"/>
</dbReference>
<dbReference type="GO" id="GO:0042573">
    <property type="term" value="P:retinoic acid metabolic process"/>
    <property type="evidence" value="ECO:0007669"/>
    <property type="project" value="TreeGrafter"/>
</dbReference>
<dbReference type="Pfam" id="PF00107">
    <property type="entry name" value="ADH_zinc_N"/>
    <property type="match status" value="2"/>
</dbReference>
<evidence type="ECO:0000256" key="6">
    <source>
        <dbReference type="ARBA" id="ARBA00022723"/>
    </source>
</evidence>
<dbReference type="InterPro" id="IPR002328">
    <property type="entry name" value="ADH_Zn_CS"/>
</dbReference>
<protein>
    <recommendedName>
        <fullName evidence="12">Alcohol dehydrogenase 1</fullName>
        <ecNumber evidence="4">1.1.1.1</ecNumber>
    </recommendedName>
    <alternativeName>
        <fullName evidence="15">Alcohol dehydrogenase I</fullName>
    </alternativeName>
</protein>
<evidence type="ECO:0000256" key="1">
    <source>
        <dbReference type="ARBA" id="ARBA00001947"/>
    </source>
</evidence>
<keyword evidence="19" id="KW-1185">Reference proteome</keyword>
<evidence type="ECO:0000313" key="18">
    <source>
        <dbReference type="EMBL" id="OXB53322.1"/>
    </source>
</evidence>
<dbReference type="Pfam" id="PF08240">
    <property type="entry name" value="ADH_N"/>
    <property type="match status" value="2"/>
</dbReference>
<evidence type="ECO:0000256" key="11">
    <source>
        <dbReference type="ARBA" id="ARBA00038066"/>
    </source>
</evidence>